<dbReference type="KEGG" id="tpsc:RBB77_22980"/>
<feature type="compositionally biased region" description="Pro residues" evidence="1">
    <location>
        <begin position="35"/>
        <end position="80"/>
    </location>
</feature>
<feature type="chain" id="PRO_5043537795" evidence="2">
    <location>
        <begin position="29"/>
        <end position="670"/>
    </location>
</feature>
<dbReference type="PANTHER" id="PTHR24104:SF25">
    <property type="entry name" value="PROTEIN LIN-41"/>
    <property type="match status" value="1"/>
</dbReference>
<feature type="region of interest" description="Disordered" evidence="1">
    <location>
        <begin position="30"/>
        <end position="81"/>
    </location>
</feature>
<proteinExistence type="predicted"/>
<evidence type="ECO:0000256" key="1">
    <source>
        <dbReference type="SAM" id="MobiDB-lite"/>
    </source>
</evidence>
<keyword evidence="2" id="KW-0732">Signal</keyword>
<dbReference type="InterPro" id="IPR050952">
    <property type="entry name" value="TRIM-NHL_E3_ligases"/>
</dbReference>
<reference evidence="3" key="2">
    <citation type="journal article" date="2024" name="Environ. Microbiol.">
        <title>Genome analysis and description of Tunturibacter gen. nov. expands the diversity of Terriglobia in tundra soils.</title>
        <authorList>
            <person name="Messyasz A."/>
            <person name="Mannisto M.K."/>
            <person name="Kerkhof L.J."/>
            <person name="Haggblom M.M."/>
        </authorList>
    </citation>
    <scope>NUCLEOTIDE SEQUENCE</scope>
    <source>
        <strain evidence="3">X5P6</strain>
    </source>
</reference>
<accession>A0AAU7ZQQ1</accession>
<dbReference type="InterPro" id="IPR011042">
    <property type="entry name" value="6-blade_b-propeller_TolB-like"/>
</dbReference>
<dbReference type="EMBL" id="CP132942">
    <property type="protein sequence ID" value="XCB33246.1"/>
    <property type="molecule type" value="Genomic_DNA"/>
</dbReference>
<dbReference type="PANTHER" id="PTHR24104">
    <property type="entry name" value="E3 UBIQUITIN-PROTEIN LIGASE NHLRC1-RELATED"/>
    <property type="match status" value="1"/>
</dbReference>
<dbReference type="Gene3D" id="2.120.10.30">
    <property type="entry name" value="TolB, C-terminal domain"/>
    <property type="match status" value="1"/>
</dbReference>
<dbReference type="CDD" id="cd05819">
    <property type="entry name" value="NHL"/>
    <property type="match status" value="1"/>
</dbReference>
<evidence type="ECO:0000256" key="2">
    <source>
        <dbReference type="SAM" id="SignalP"/>
    </source>
</evidence>
<organism evidence="3">
    <name type="scientific">Tunturiibacter psychrotolerans</name>
    <dbReference type="NCBI Taxonomy" id="3069686"/>
    <lineage>
        <taxon>Bacteria</taxon>
        <taxon>Pseudomonadati</taxon>
        <taxon>Acidobacteriota</taxon>
        <taxon>Terriglobia</taxon>
        <taxon>Terriglobales</taxon>
        <taxon>Acidobacteriaceae</taxon>
        <taxon>Tunturiibacter</taxon>
    </lineage>
</organism>
<dbReference type="Gene3D" id="2.40.10.500">
    <property type="match status" value="1"/>
</dbReference>
<dbReference type="SUPFAM" id="SSF101898">
    <property type="entry name" value="NHL repeat"/>
    <property type="match status" value="1"/>
</dbReference>
<sequence length="670" mass="66056">MKILLRNSQGLFKAVMAGALACSLAGCGGGGTTSTPPPVTPPPVTPPPVTPPPVTPPPVTPPPVTPPPVTPPPVTPPPVSNPGVSFSGKALAGSQPIVGAAVQLYAAGTTGNGSAATALLSSALTSDSTGAFTVVAGYSCPAATSQIYVVVRGGQVGSAVANSAITLASALGACNQIAADSQFVINEVTTAATAWGLAQFFGTGGNVGASLTNAQGLANAVATVANLANLTTGASPGATFPPTAASPPMKVTPPMKVNAVADLLNNCTTTASGCDALFSATTPNGGTAPDNTLDAVLNLVRNPGNNVATLFAQMPPSGAPPFTPVPSKAPADWTLSINYHGGGIDKNNPSGVGVDATGNVWVSTYSGPVAEFSTTGTPMFSSGITGGGLLKSDALAVDPQGNIWVPDGGSPSVNGDFGSVTELSSTGQVLSGATGFSSGGISYPTAIAIDTNGTVWIPDYGNSRVTLLSSAGQPLSGTGGYQSLQFSFPLAVAIDASHNGWIANFGNDTVSKVSADGSRIASFASGNGPDGIAVDQRGYVWVANQTGNSISELANDGTVVSSGYSDNKASILAPQGIAIDGSGSVWVANLHSHAITELSGSAATSPVSPGTILSPAAGYASDAGFTEAYAIVVDASGNLWVTDFNNNTLTEIVGLATPVKTPLVGPPQTP</sequence>
<dbReference type="AlphaFoldDB" id="A0AAU7ZQQ1"/>
<evidence type="ECO:0000313" key="3">
    <source>
        <dbReference type="EMBL" id="XCB33246.1"/>
    </source>
</evidence>
<dbReference type="PROSITE" id="PS51257">
    <property type="entry name" value="PROKAR_LIPOPROTEIN"/>
    <property type="match status" value="1"/>
</dbReference>
<gene>
    <name evidence="3" type="ORF">RBB77_22980</name>
</gene>
<feature type="signal peptide" evidence="2">
    <location>
        <begin position="1"/>
        <end position="28"/>
    </location>
</feature>
<dbReference type="GO" id="GO:0008270">
    <property type="term" value="F:zinc ion binding"/>
    <property type="evidence" value="ECO:0007669"/>
    <property type="project" value="UniProtKB-KW"/>
</dbReference>
<dbReference type="RefSeq" id="WP_353064087.1">
    <property type="nucleotide sequence ID" value="NZ_CP132942.1"/>
</dbReference>
<protein>
    <submittedName>
        <fullName evidence="3">NHL repeat-containing protein</fullName>
    </submittedName>
</protein>
<reference evidence="3" key="1">
    <citation type="submission" date="2023-08" db="EMBL/GenBank/DDBJ databases">
        <authorList>
            <person name="Messyasz A."/>
            <person name="Mannisto M.K."/>
            <person name="Kerkhof L.J."/>
            <person name="Haggblom M."/>
        </authorList>
    </citation>
    <scope>NUCLEOTIDE SEQUENCE</scope>
    <source>
        <strain evidence="3">X5P6</strain>
    </source>
</reference>
<name>A0AAU7ZQQ1_9BACT</name>